<dbReference type="PROSITE" id="PS50011">
    <property type="entry name" value="PROTEIN_KINASE_DOM"/>
    <property type="match status" value="1"/>
</dbReference>
<dbReference type="GO" id="GO:0004674">
    <property type="term" value="F:protein serine/threonine kinase activity"/>
    <property type="evidence" value="ECO:0007669"/>
    <property type="project" value="UniProtKB-KW"/>
</dbReference>
<keyword evidence="2" id="KW-0723">Serine/threonine-protein kinase</keyword>
<keyword evidence="2" id="KW-0418">Kinase</keyword>
<gene>
    <name evidence="2" type="ORF">KB213_02135</name>
</gene>
<keyword evidence="2" id="KW-0808">Transferase</keyword>
<organism evidence="2 3">
    <name type="scientific">Neokomagataea anthophila</name>
    <dbReference type="NCBI Taxonomy" id="2826925"/>
    <lineage>
        <taxon>Bacteria</taxon>
        <taxon>Pseudomonadati</taxon>
        <taxon>Pseudomonadota</taxon>
        <taxon>Alphaproteobacteria</taxon>
        <taxon>Acetobacterales</taxon>
        <taxon>Acetobacteraceae</taxon>
        <taxon>Neokomagataea</taxon>
    </lineage>
</organism>
<protein>
    <submittedName>
        <fullName evidence="2">Serine/threonine protein kinase</fullName>
    </submittedName>
</protein>
<reference evidence="2 3" key="1">
    <citation type="submission" date="2021-04" db="EMBL/GenBank/DDBJ databases">
        <title>The complete genome sequence of Neokomagataea sp. TBRC 2177.</title>
        <authorList>
            <person name="Charoenyingcharoen P."/>
            <person name="Yukphan P."/>
        </authorList>
    </citation>
    <scope>NUCLEOTIDE SEQUENCE [LARGE SCALE GENOMIC DNA]</scope>
    <source>
        <strain evidence="2 3">TBRC 2177</strain>
    </source>
</reference>
<keyword evidence="3" id="KW-1185">Reference proteome</keyword>
<comment type="caution">
    <text evidence="2">The sequence shown here is derived from an EMBL/GenBank/DDBJ whole genome shotgun (WGS) entry which is preliminary data.</text>
</comment>
<dbReference type="SUPFAM" id="SSF56112">
    <property type="entry name" value="Protein kinase-like (PK-like)"/>
    <property type="match status" value="1"/>
</dbReference>
<evidence type="ECO:0000313" key="3">
    <source>
        <dbReference type="Proteomes" id="UP000677812"/>
    </source>
</evidence>
<proteinExistence type="predicted"/>
<feature type="domain" description="Protein kinase" evidence="1">
    <location>
        <begin position="1"/>
        <end position="259"/>
    </location>
</feature>
<accession>A0ABS5E5Q1</accession>
<name>A0ABS5E5Q1_9PROT</name>
<evidence type="ECO:0000313" key="2">
    <source>
        <dbReference type="EMBL" id="MBR0558863.1"/>
    </source>
</evidence>
<sequence length="645" mass="72027">MTAADEILIGGRYNVRLDRPMPPVGGCNAYAAHDVSVPGAPLLALAPQTLRARWPEYALYRHGSVIPFQAQEYHDGAIWVICSPLPGPALSAGFTPWPESQLIESVIRPIAELLMHLDSLGMTCRALRPDNVFQEQGSRRLFLGPLGLTPPAVHQPIVFEPLSSAVCAPHQRGDGTIACDVFALGVIILMLCTGKVPLEGLSDEEILQRRFERGSAAVYMAGANIPVGLVSLLQAMLSDTPEYRPAPKDLVTIAPSKMFSSRSRTLARVPLVIEGHQLRTPQAVAWFAARYSDTFLSLLKRRVIGKWLHHELDLVDVARHIERLVVVGGAVGAVSSKTWILMQAVSLLDPTAPLCWGERWFWPQALPQMMANALLQEDESSLRQDVFGFVGLLIGTPDLLNKAQLSPSLKQPLQYFLRLARQSPMKGQEQGRRIVYHANHYQPCLSEQCWEQRIIQSVGLARWLEKRCEGQNSWPNDSLLDKHMRSFLNVHATLGLMRPIVEAPVMGRAVWMSDLQMIARVQQKSDTGSLPNIARKALPHLKEELRAWRSKTLREQKYAQLEQLAQRGDLWALLCFVQDPGDLARDKAQAQDAEREVEAIRAYLGQEAERLNMTQQHARNLGEFCCLLMGIVVAMSSIWYEFCGH</sequence>
<dbReference type="InterPro" id="IPR000719">
    <property type="entry name" value="Prot_kinase_dom"/>
</dbReference>
<dbReference type="Proteomes" id="UP000677812">
    <property type="component" value="Unassembled WGS sequence"/>
</dbReference>
<evidence type="ECO:0000259" key="1">
    <source>
        <dbReference type="PROSITE" id="PS50011"/>
    </source>
</evidence>
<dbReference type="Gene3D" id="1.10.510.10">
    <property type="entry name" value="Transferase(Phosphotransferase) domain 1"/>
    <property type="match status" value="1"/>
</dbReference>
<dbReference type="EMBL" id="JAGRQH010000001">
    <property type="protein sequence ID" value="MBR0558863.1"/>
    <property type="molecule type" value="Genomic_DNA"/>
</dbReference>
<dbReference type="InterPro" id="IPR011009">
    <property type="entry name" value="Kinase-like_dom_sf"/>
</dbReference>
<dbReference type="RefSeq" id="WP_211680412.1">
    <property type="nucleotide sequence ID" value="NZ_JAGRQH010000001.1"/>
</dbReference>